<dbReference type="EMBL" id="JAIXMP010000009">
    <property type="protein sequence ID" value="KAI9268194.1"/>
    <property type="molecule type" value="Genomic_DNA"/>
</dbReference>
<dbReference type="PROSITE" id="PS50263">
    <property type="entry name" value="CN_HYDROLASE"/>
    <property type="match status" value="1"/>
</dbReference>
<dbReference type="PANTHER" id="PTHR11750">
    <property type="entry name" value="PROTEIN N-TERMINAL AMIDASE"/>
    <property type="match status" value="1"/>
</dbReference>
<dbReference type="Proteomes" id="UP001209540">
    <property type="component" value="Unassembled WGS sequence"/>
</dbReference>
<dbReference type="Pfam" id="PF00795">
    <property type="entry name" value="CN_hydrolase"/>
    <property type="match status" value="1"/>
</dbReference>
<dbReference type="PANTHER" id="PTHR11750:SF26">
    <property type="entry name" value="PROTEIN N-TERMINAL AMIDASE"/>
    <property type="match status" value="1"/>
</dbReference>
<dbReference type="AlphaFoldDB" id="A0AAD5K3S5"/>
<feature type="domain" description="CN hydrolase" evidence="1">
    <location>
        <begin position="1"/>
        <end position="270"/>
    </location>
</feature>
<proteinExistence type="predicted"/>
<gene>
    <name evidence="2" type="ORF">BDA99DRAFT_505116</name>
</gene>
<protein>
    <submittedName>
        <fullName evidence="2">Carbon-nitrogen hydrolase</fullName>
    </submittedName>
</protein>
<evidence type="ECO:0000313" key="2">
    <source>
        <dbReference type="EMBL" id="KAI9268194.1"/>
    </source>
</evidence>
<dbReference type="GO" id="GO:0070773">
    <property type="term" value="F:protein-N-terminal glutamine amidohydrolase activity"/>
    <property type="evidence" value="ECO:0007669"/>
    <property type="project" value="InterPro"/>
</dbReference>
<reference evidence="2" key="2">
    <citation type="submission" date="2023-02" db="EMBL/GenBank/DDBJ databases">
        <authorList>
            <consortium name="DOE Joint Genome Institute"/>
            <person name="Mondo S.J."/>
            <person name="Chang Y."/>
            <person name="Wang Y."/>
            <person name="Ahrendt S."/>
            <person name="Andreopoulos W."/>
            <person name="Barry K."/>
            <person name="Beard J."/>
            <person name="Benny G.L."/>
            <person name="Blankenship S."/>
            <person name="Bonito G."/>
            <person name="Cuomo C."/>
            <person name="Desiro A."/>
            <person name="Gervers K.A."/>
            <person name="Hundley H."/>
            <person name="Kuo A."/>
            <person name="LaButti K."/>
            <person name="Lang B.F."/>
            <person name="Lipzen A."/>
            <person name="O'Donnell K."/>
            <person name="Pangilinan J."/>
            <person name="Reynolds N."/>
            <person name="Sandor L."/>
            <person name="Smith M.W."/>
            <person name="Tsang A."/>
            <person name="Grigoriev I.V."/>
            <person name="Stajich J.E."/>
            <person name="Spatafora J.W."/>
        </authorList>
    </citation>
    <scope>NUCLEOTIDE SEQUENCE</scope>
    <source>
        <strain evidence="2">RSA 2281</strain>
    </source>
</reference>
<dbReference type="SUPFAM" id="SSF56317">
    <property type="entry name" value="Carbon-nitrogen hydrolase"/>
    <property type="match status" value="1"/>
</dbReference>
<dbReference type="InterPro" id="IPR039703">
    <property type="entry name" value="Nta1"/>
</dbReference>
<keyword evidence="2" id="KW-0378">Hydrolase</keyword>
<reference evidence="2" key="1">
    <citation type="journal article" date="2022" name="IScience">
        <title>Evolution of zygomycete secretomes and the origins of terrestrial fungal ecologies.</title>
        <authorList>
            <person name="Chang Y."/>
            <person name="Wang Y."/>
            <person name="Mondo S."/>
            <person name="Ahrendt S."/>
            <person name="Andreopoulos W."/>
            <person name="Barry K."/>
            <person name="Beard J."/>
            <person name="Benny G.L."/>
            <person name="Blankenship S."/>
            <person name="Bonito G."/>
            <person name="Cuomo C."/>
            <person name="Desiro A."/>
            <person name="Gervers K.A."/>
            <person name="Hundley H."/>
            <person name="Kuo A."/>
            <person name="LaButti K."/>
            <person name="Lang B.F."/>
            <person name="Lipzen A."/>
            <person name="O'Donnell K."/>
            <person name="Pangilinan J."/>
            <person name="Reynolds N."/>
            <person name="Sandor L."/>
            <person name="Smith M.E."/>
            <person name="Tsang A."/>
            <person name="Grigoriev I.V."/>
            <person name="Stajich J.E."/>
            <person name="Spatafora J.W."/>
        </authorList>
    </citation>
    <scope>NUCLEOTIDE SEQUENCE</scope>
    <source>
        <strain evidence="2">RSA 2281</strain>
    </source>
</reference>
<dbReference type="InterPro" id="IPR036526">
    <property type="entry name" value="C-N_Hydrolase_sf"/>
</dbReference>
<sequence length="275" mass="31246">MKIACCQFTPVWADPNATMTMVDELLSSYGPNDIDFLVLPEMAMTGYVFKSKQEIQPFLEDAETGPTVQWAKRQALRLQSFVVVGYPQYPCYNSLCCINPQGKLIKTYQKAFLYETDEYWAQEGPEGFAAMPLSKDSLIKVGFGICMDLNPYQFKSPFELYEFAQFHLEQETQLIICCMAWLKSPQQQSDNNDDDDDGMKTISYWAQRCFPLIMQEKRRVYVVACNRTGSERGSTFAGASSVLELGYQTPRLLNHMGSNESGVMIVNVHLPIVTM</sequence>
<name>A0AAD5K3S5_9FUNG</name>
<dbReference type="GO" id="GO:0008418">
    <property type="term" value="F:protein-N-terminal asparagine amidohydrolase activity"/>
    <property type="evidence" value="ECO:0007669"/>
    <property type="project" value="InterPro"/>
</dbReference>
<evidence type="ECO:0000313" key="3">
    <source>
        <dbReference type="Proteomes" id="UP001209540"/>
    </source>
</evidence>
<evidence type="ECO:0000259" key="1">
    <source>
        <dbReference type="PROSITE" id="PS50263"/>
    </source>
</evidence>
<comment type="caution">
    <text evidence="2">The sequence shown here is derived from an EMBL/GenBank/DDBJ whole genome shotgun (WGS) entry which is preliminary data.</text>
</comment>
<dbReference type="InterPro" id="IPR003010">
    <property type="entry name" value="C-N_Hydrolase"/>
</dbReference>
<accession>A0AAD5K3S5</accession>
<keyword evidence="3" id="KW-1185">Reference proteome</keyword>
<dbReference type="Gene3D" id="3.60.110.10">
    <property type="entry name" value="Carbon-nitrogen hydrolase"/>
    <property type="match status" value="1"/>
</dbReference>
<organism evidence="2 3">
    <name type="scientific">Phascolomyces articulosus</name>
    <dbReference type="NCBI Taxonomy" id="60185"/>
    <lineage>
        <taxon>Eukaryota</taxon>
        <taxon>Fungi</taxon>
        <taxon>Fungi incertae sedis</taxon>
        <taxon>Mucoromycota</taxon>
        <taxon>Mucoromycotina</taxon>
        <taxon>Mucoromycetes</taxon>
        <taxon>Mucorales</taxon>
        <taxon>Lichtheimiaceae</taxon>
        <taxon>Phascolomyces</taxon>
    </lineage>
</organism>
<dbReference type="GO" id="GO:0030163">
    <property type="term" value="P:protein catabolic process"/>
    <property type="evidence" value="ECO:0007669"/>
    <property type="project" value="TreeGrafter"/>
</dbReference>